<gene>
    <name evidence="1" type="ORF">DPMN_053431</name>
</gene>
<sequence>MSKDAHLFTTVSQYTTFKLATSMDCRIDTKDIENTIRCTYAPCVFVIEYKQLHAIANIFEELQRKGLEFCVLIIGDKSCINDMQTLPARLIAFASKSDMQDAVDDLLERFSFSILRKLMEQIETDANIGPEEFKPGRTCMDLFRFVYTSER</sequence>
<dbReference type="Proteomes" id="UP000828390">
    <property type="component" value="Unassembled WGS sequence"/>
</dbReference>
<dbReference type="EMBL" id="JAIWYP010000012">
    <property type="protein sequence ID" value="KAH3727492.1"/>
    <property type="molecule type" value="Genomic_DNA"/>
</dbReference>
<reference evidence="1" key="1">
    <citation type="journal article" date="2019" name="bioRxiv">
        <title>The Genome of the Zebra Mussel, Dreissena polymorpha: A Resource for Invasive Species Research.</title>
        <authorList>
            <person name="McCartney M.A."/>
            <person name="Auch B."/>
            <person name="Kono T."/>
            <person name="Mallez S."/>
            <person name="Zhang Y."/>
            <person name="Obille A."/>
            <person name="Becker A."/>
            <person name="Abrahante J.E."/>
            <person name="Garbe J."/>
            <person name="Badalamenti J.P."/>
            <person name="Herman A."/>
            <person name="Mangelson H."/>
            <person name="Liachko I."/>
            <person name="Sullivan S."/>
            <person name="Sone E.D."/>
            <person name="Koren S."/>
            <person name="Silverstein K.A.T."/>
            <person name="Beckman K.B."/>
            <person name="Gohl D.M."/>
        </authorList>
    </citation>
    <scope>NUCLEOTIDE SEQUENCE</scope>
    <source>
        <strain evidence="1">Duluth1</strain>
        <tissue evidence="1">Whole animal</tissue>
    </source>
</reference>
<keyword evidence="2" id="KW-1185">Reference proteome</keyword>
<proteinExistence type="predicted"/>
<evidence type="ECO:0000313" key="1">
    <source>
        <dbReference type="EMBL" id="KAH3727492.1"/>
    </source>
</evidence>
<comment type="caution">
    <text evidence="1">The sequence shown here is derived from an EMBL/GenBank/DDBJ whole genome shotgun (WGS) entry which is preliminary data.</text>
</comment>
<evidence type="ECO:0000313" key="2">
    <source>
        <dbReference type="Proteomes" id="UP000828390"/>
    </source>
</evidence>
<dbReference type="AlphaFoldDB" id="A0A9D4CN16"/>
<organism evidence="1 2">
    <name type="scientific">Dreissena polymorpha</name>
    <name type="common">Zebra mussel</name>
    <name type="synonym">Mytilus polymorpha</name>
    <dbReference type="NCBI Taxonomy" id="45954"/>
    <lineage>
        <taxon>Eukaryota</taxon>
        <taxon>Metazoa</taxon>
        <taxon>Spiralia</taxon>
        <taxon>Lophotrochozoa</taxon>
        <taxon>Mollusca</taxon>
        <taxon>Bivalvia</taxon>
        <taxon>Autobranchia</taxon>
        <taxon>Heteroconchia</taxon>
        <taxon>Euheterodonta</taxon>
        <taxon>Imparidentia</taxon>
        <taxon>Neoheterodontei</taxon>
        <taxon>Myida</taxon>
        <taxon>Dreissenoidea</taxon>
        <taxon>Dreissenidae</taxon>
        <taxon>Dreissena</taxon>
    </lineage>
</organism>
<name>A0A9D4CN16_DREPO</name>
<reference evidence="1" key="2">
    <citation type="submission" date="2020-11" db="EMBL/GenBank/DDBJ databases">
        <authorList>
            <person name="McCartney M.A."/>
            <person name="Auch B."/>
            <person name="Kono T."/>
            <person name="Mallez S."/>
            <person name="Becker A."/>
            <person name="Gohl D.M."/>
            <person name="Silverstein K.A.T."/>
            <person name="Koren S."/>
            <person name="Bechman K.B."/>
            <person name="Herman A."/>
            <person name="Abrahante J.E."/>
            <person name="Garbe J."/>
        </authorList>
    </citation>
    <scope>NUCLEOTIDE SEQUENCE</scope>
    <source>
        <strain evidence="1">Duluth1</strain>
        <tissue evidence="1">Whole animal</tissue>
    </source>
</reference>
<protein>
    <submittedName>
        <fullName evidence="1">Uncharacterized protein</fullName>
    </submittedName>
</protein>
<accession>A0A9D4CN16</accession>